<evidence type="ECO:0000313" key="11">
    <source>
        <dbReference type="EMBL" id="KAH6687298.1"/>
    </source>
</evidence>
<accession>A0A9P8VCW2</accession>
<protein>
    <recommendedName>
        <fullName evidence="3 10">Protein-S-isoprenylcysteine O-methyltransferase</fullName>
        <ecNumber evidence="3 10">2.1.1.100</ecNumber>
    </recommendedName>
</protein>
<comment type="similarity">
    <text evidence="2 10">Belongs to the class VI-like SAM-binding methyltransferase superfamily. Isoprenylcysteine carboxyl methyltransferase family.</text>
</comment>
<evidence type="ECO:0000313" key="12">
    <source>
        <dbReference type="Proteomes" id="UP000770015"/>
    </source>
</evidence>
<dbReference type="PROSITE" id="PS51564">
    <property type="entry name" value="SAM_ICMT"/>
    <property type="match status" value="1"/>
</dbReference>
<dbReference type="EC" id="2.1.1.100" evidence="3 10"/>
<dbReference type="OrthoDB" id="422086at2759"/>
<comment type="subcellular location">
    <subcellularLocation>
        <location evidence="10">Endoplasmic reticulum membrane</location>
        <topology evidence="10">Multi-pass membrane protein</topology>
    </subcellularLocation>
    <subcellularLocation>
        <location evidence="1">Membrane</location>
        <topology evidence="1">Multi-pass membrane protein</topology>
    </subcellularLocation>
</comment>
<proteinExistence type="inferred from homology"/>
<dbReference type="GO" id="GO:0005789">
    <property type="term" value="C:endoplasmic reticulum membrane"/>
    <property type="evidence" value="ECO:0007669"/>
    <property type="project" value="UniProtKB-SubCell"/>
</dbReference>
<dbReference type="AlphaFoldDB" id="A0A9P8VCW2"/>
<dbReference type="Pfam" id="PF04140">
    <property type="entry name" value="ICMT"/>
    <property type="match status" value="1"/>
</dbReference>
<feature type="transmembrane region" description="Helical" evidence="10">
    <location>
        <begin position="250"/>
        <end position="275"/>
    </location>
</feature>
<evidence type="ECO:0000256" key="6">
    <source>
        <dbReference type="ARBA" id="ARBA00022691"/>
    </source>
</evidence>
<dbReference type="PANTHER" id="PTHR12714">
    <property type="entry name" value="PROTEIN-S ISOPRENYLCYSTEINE O-METHYLTRANSFERASE"/>
    <property type="match status" value="1"/>
</dbReference>
<sequence>MSPHAVTTGTEHPSKGVSSITFLGLKHSAQFDNTSDSEDAPDLIPIEEETNTTLPPSDARPLSPFHGIDHLDYVLASDYYPRESKSLSGIALRAFLLGASLVFALISASATLFLTSSPLWRLPFFLGALSLFHFLEFWTTAAFNTPAADVNAFLLTANWPAYAIAHAVATAECALTSYLLPEPYAPFGSHRLLLGVGLVLVVVGQIVRSVAMVTAGRSFNHTVQHRRADSHDLVTTGIYAWLRHPSYFGFFYWAIGTQLVLGNVVSFFGYGLVLWKFFSGRVAHEEELLIKFFGQDYVEYRQRVGTKIPFCG</sequence>
<evidence type="ECO:0000256" key="5">
    <source>
        <dbReference type="ARBA" id="ARBA00022679"/>
    </source>
</evidence>
<reference evidence="11" key="1">
    <citation type="journal article" date="2021" name="Nat. Commun.">
        <title>Genetic determinants of endophytism in the Arabidopsis root mycobiome.</title>
        <authorList>
            <person name="Mesny F."/>
            <person name="Miyauchi S."/>
            <person name="Thiergart T."/>
            <person name="Pickel B."/>
            <person name="Atanasova L."/>
            <person name="Karlsson M."/>
            <person name="Huettel B."/>
            <person name="Barry K.W."/>
            <person name="Haridas S."/>
            <person name="Chen C."/>
            <person name="Bauer D."/>
            <person name="Andreopoulos W."/>
            <person name="Pangilinan J."/>
            <person name="LaButti K."/>
            <person name="Riley R."/>
            <person name="Lipzen A."/>
            <person name="Clum A."/>
            <person name="Drula E."/>
            <person name="Henrissat B."/>
            <person name="Kohler A."/>
            <person name="Grigoriev I.V."/>
            <person name="Martin F.M."/>
            <person name="Hacquard S."/>
        </authorList>
    </citation>
    <scope>NUCLEOTIDE SEQUENCE</scope>
    <source>
        <strain evidence="11">MPI-SDFR-AT-0117</strain>
    </source>
</reference>
<evidence type="ECO:0000256" key="3">
    <source>
        <dbReference type="ARBA" id="ARBA00012151"/>
    </source>
</evidence>
<dbReference type="InterPro" id="IPR007269">
    <property type="entry name" value="ICMT_MeTrfase"/>
</dbReference>
<keyword evidence="7 10" id="KW-0812">Transmembrane</keyword>
<name>A0A9P8VCW2_9PEZI</name>
<keyword evidence="9 10" id="KW-0472">Membrane</keyword>
<dbReference type="PANTHER" id="PTHR12714:SF9">
    <property type="entry name" value="PROTEIN-S-ISOPRENYLCYSTEINE O-METHYLTRANSFERASE"/>
    <property type="match status" value="1"/>
</dbReference>
<dbReference type="EMBL" id="JAGSXJ010000011">
    <property type="protein sequence ID" value="KAH6687298.1"/>
    <property type="molecule type" value="Genomic_DNA"/>
</dbReference>
<feature type="transmembrane region" description="Helical" evidence="10">
    <location>
        <begin position="122"/>
        <end position="139"/>
    </location>
</feature>
<keyword evidence="8 10" id="KW-1133">Transmembrane helix</keyword>
<evidence type="ECO:0000256" key="7">
    <source>
        <dbReference type="ARBA" id="ARBA00022692"/>
    </source>
</evidence>
<gene>
    <name evidence="11" type="ORF">F5X68DRAFT_9672</name>
</gene>
<keyword evidence="6 10" id="KW-0949">S-adenosyl-L-methionine</keyword>
<keyword evidence="10" id="KW-0256">Endoplasmic reticulum</keyword>
<evidence type="ECO:0000256" key="2">
    <source>
        <dbReference type="ARBA" id="ARBA00009140"/>
    </source>
</evidence>
<evidence type="ECO:0000256" key="10">
    <source>
        <dbReference type="RuleBase" id="RU362022"/>
    </source>
</evidence>
<feature type="transmembrane region" description="Helical" evidence="10">
    <location>
        <begin position="159"/>
        <end position="180"/>
    </location>
</feature>
<dbReference type="InterPro" id="IPR025770">
    <property type="entry name" value="PPMT_MeTrfase"/>
</dbReference>
<dbReference type="GO" id="GO:0004671">
    <property type="term" value="F:protein C-terminal S-isoprenylcysteine carboxyl O-methyltransferase activity"/>
    <property type="evidence" value="ECO:0007669"/>
    <property type="project" value="UniProtKB-EC"/>
</dbReference>
<evidence type="ECO:0000256" key="8">
    <source>
        <dbReference type="ARBA" id="ARBA00022989"/>
    </source>
</evidence>
<feature type="transmembrane region" description="Helical" evidence="10">
    <location>
        <begin position="90"/>
        <end position="115"/>
    </location>
</feature>
<evidence type="ECO:0000256" key="4">
    <source>
        <dbReference type="ARBA" id="ARBA00022603"/>
    </source>
</evidence>
<dbReference type="GO" id="GO:0032259">
    <property type="term" value="P:methylation"/>
    <property type="evidence" value="ECO:0007669"/>
    <property type="project" value="UniProtKB-KW"/>
</dbReference>
<evidence type="ECO:0000256" key="9">
    <source>
        <dbReference type="ARBA" id="ARBA00023136"/>
    </source>
</evidence>
<keyword evidence="4 10" id="KW-0489">Methyltransferase</keyword>
<comment type="catalytic activity">
    <reaction evidence="10">
        <text>[protein]-C-terminal S-[(2E,6E)-farnesyl]-L-cysteine + S-adenosyl-L-methionine = [protein]-C-terminal S-[(2E,6E)-farnesyl]-L-cysteine methyl ester + S-adenosyl-L-homocysteine</text>
        <dbReference type="Rhea" id="RHEA:21672"/>
        <dbReference type="Rhea" id="RHEA-COMP:12125"/>
        <dbReference type="Rhea" id="RHEA-COMP:12126"/>
        <dbReference type="ChEBI" id="CHEBI:57856"/>
        <dbReference type="ChEBI" id="CHEBI:59789"/>
        <dbReference type="ChEBI" id="CHEBI:90510"/>
        <dbReference type="ChEBI" id="CHEBI:90511"/>
        <dbReference type="EC" id="2.1.1.100"/>
    </reaction>
</comment>
<evidence type="ECO:0000256" key="1">
    <source>
        <dbReference type="ARBA" id="ARBA00004141"/>
    </source>
</evidence>
<dbReference type="Proteomes" id="UP000770015">
    <property type="component" value="Unassembled WGS sequence"/>
</dbReference>
<feature type="transmembrane region" description="Helical" evidence="10">
    <location>
        <begin position="192"/>
        <end position="211"/>
    </location>
</feature>
<comment type="caution">
    <text evidence="11">The sequence shown here is derived from an EMBL/GenBank/DDBJ whole genome shotgun (WGS) entry which is preliminary data.</text>
</comment>
<keyword evidence="12" id="KW-1185">Reference proteome</keyword>
<keyword evidence="5" id="KW-0808">Transferase</keyword>
<organism evidence="11 12">
    <name type="scientific">Plectosphaerella plurivora</name>
    <dbReference type="NCBI Taxonomy" id="936078"/>
    <lineage>
        <taxon>Eukaryota</taxon>
        <taxon>Fungi</taxon>
        <taxon>Dikarya</taxon>
        <taxon>Ascomycota</taxon>
        <taxon>Pezizomycotina</taxon>
        <taxon>Sordariomycetes</taxon>
        <taxon>Hypocreomycetidae</taxon>
        <taxon>Glomerellales</taxon>
        <taxon>Plectosphaerellaceae</taxon>
        <taxon>Plectosphaerella</taxon>
    </lineage>
</organism>
<dbReference type="Gene3D" id="1.20.120.1630">
    <property type="match status" value="1"/>
</dbReference>